<name>A0AAE0X9P8_9PEZI</name>
<dbReference type="AlphaFoldDB" id="A0AAE0X9P8"/>
<gene>
    <name evidence="1" type="ORF">B0T22DRAFT_154654</name>
</gene>
<sequence length="200" mass="22289">MSTHGLHCTRNSLQPRQPKLNDNICIRVIRDEASWPASGKRTRKINTCVGKRHPSNLSSLHLHLRCTHWPFIHCALFSHFRIAAEDQIYRPVLRTKKPRTLLSVIVYPIILPWSFPEPYIHSKSSEPALHTPKAGQTQGAHSHLIITQSGVLDAIEANAEGRTTIHCLTIAVPCGTISSVCLPVLTGGNTDRRQVQALHT</sequence>
<accession>A0AAE0X9P8</accession>
<evidence type="ECO:0000313" key="1">
    <source>
        <dbReference type="EMBL" id="KAK3688463.1"/>
    </source>
</evidence>
<organism evidence="1 2">
    <name type="scientific">Podospora appendiculata</name>
    <dbReference type="NCBI Taxonomy" id="314037"/>
    <lineage>
        <taxon>Eukaryota</taxon>
        <taxon>Fungi</taxon>
        <taxon>Dikarya</taxon>
        <taxon>Ascomycota</taxon>
        <taxon>Pezizomycotina</taxon>
        <taxon>Sordariomycetes</taxon>
        <taxon>Sordariomycetidae</taxon>
        <taxon>Sordariales</taxon>
        <taxon>Podosporaceae</taxon>
        <taxon>Podospora</taxon>
    </lineage>
</organism>
<dbReference type="EMBL" id="JAULSO010000002">
    <property type="protein sequence ID" value="KAK3688463.1"/>
    <property type="molecule type" value="Genomic_DNA"/>
</dbReference>
<protein>
    <submittedName>
        <fullName evidence="1">Uncharacterized protein</fullName>
    </submittedName>
</protein>
<keyword evidence="2" id="KW-1185">Reference proteome</keyword>
<reference evidence="1" key="2">
    <citation type="submission" date="2023-06" db="EMBL/GenBank/DDBJ databases">
        <authorList>
            <consortium name="Lawrence Berkeley National Laboratory"/>
            <person name="Haridas S."/>
            <person name="Hensen N."/>
            <person name="Bonometti L."/>
            <person name="Westerberg I."/>
            <person name="Brannstrom I.O."/>
            <person name="Guillou S."/>
            <person name="Cros-Aarteil S."/>
            <person name="Calhoun S."/>
            <person name="Kuo A."/>
            <person name="Mondo S."/>
            <person name="Pangilinan J."/>
            <person name="Riley R."/>
            <person name="Labutti K."/>
            <person name="Andreopoulos B."/>
            <person name="Lipzen A."/>
            <person name="Chen C."/>
            <person name="Yanf M."/>
            <person name="Daum C."/>
            <person name="Ng V."/>
            <person name="Clum A."/>
            <person name="Steindorff A."/>
            <person name="Ohm R."/>
            <person name="Martin F."/>
            <person name="Silar P."/>
            <person name="Natvig D."/>
            <person name="Lalanne C."/>
            <person name="Gautier V."/>
            <person name="Ament-Velasquez S.L."/>
            <person name="Kruys A."/>
            <person name="Hutchinson M.I."/>
            <person name="Powell A.J."/>
            <person name="Barry K."/>
            <person name="Miller A.N."/>
            <person name="Grigoriev I.V."/>
            <person name="Debuchy R."/>
            <person name="Gladieux P."/>
            <person name="Thoren M.H."/>
            <person name="Johannesson H."/>
        </authorList>
    </citation>
    <scope>NUCLEOTIDE SEQUENCE</scope>
    <source>
        <strain evidence="1">CBS 314.62</strain>
    </source>
</reference>
<proteinExistence type="predicted"/>
<evidence type="ECO:0000313" key="2">
    <source>
        <dbReference type="Proteomes" id="UP001270362"/>
    </source>
</evidence>
<comment type="caution">
    <text evidence="1">The sequence shown here is derived from an EMBL/GenBank/DDBJ whole genome shotgun (WGS) entry which is preliminary data.</text>
</comment>
<dbReference type="Proteomes" id="UP001270362">
    <property type="component" value="Unassembled WGS sequence"/>
</dbReference>
<reference evidence="1" key="1">
    <citation type="journal article" date="2023" name="Mol. Phylogenet. Evol.">
        <title>Genome-scale phylogeny and comparative genomics of the fungal order Sordariales.</title>
        <authorList>
            <person name="Hensen N."/>
            <person name="Bonometti L."/>
            <person name="Westerberg I."/>
            <person name="Brannstrom I.O."/>
            <person name="Guillou S."/>
            <person name="Cros-Aarteil S."/>
            <person name="Calhoun S."/>
            <person name="Haridas S."/>
            <person name="Kuo A."/>
            <person name="Mondo S."/>
            <person name="Pangilinan J."/>
            <person name="Riley R."/>
            <person name="LaButti K."/>
            <person name="Andreopoulos B."/>
            <person name="Lipzen A."/>
            <person name="Chen C."/>
            <person name="Yan M."/>
            <person name="Daum C."/>
            <person name="Ng V."/>
            <person name="Clum A."/>
            <person name="Steindorff A."/>
            <person name="Ohm R.A."/>
            <person name="Martin F."/>
            <person name="Silar P."/>
            <person name="Natvig D.O."/>
            <person name="Lalanne C."/>
            <person name="Gautier V."/>
            <person name="Ament-Velasquez S.L."/>
            <person name="Kruys A."/>
            <person name="Hutchinson M.I."/>
            <person name="Powell A.J."/>
            <person name="Barry K."/>
            <person name="Miller A.N."/>
            <person name="Grigoriev I.V."/>
            <person name="Debuchy R."/>
            <person name="Gladieux P."/>
            <person name="Hiltunen Thoren M."/>
            <person name="Johannesson H."/>
        </authorList>
    </citation>
    <scope>NUCLEOTIDE SEQUENCE</scope>
    <source>
        <strain evidence="1">CBS 314.62</strain>
    </source>
</reference>